<name>A0A2T0T812_9BACT</name>
<comment type="caution">
    <text evidence="1">The sequence shown here is derived from an EMBL/GenBank/DDBJ whole genome shotgun (WGS) entry which is preliminary data.</text>
</comment>
<dbReference type="EMBL" id="PVTE01000005">
    <property type="protein sequence ID" value="PRY41805.1"/>
    <property type="molecule type" value="Genomic_DNA"/>
</dbReference>
<evidence type="ECO:0000313" key="1">
    <source>
        <dbReference type="EMBL" id="PRY41805.1"/>
    </source>
</evidence>
<proteinExistence type="predicted"/>
<dbReference type="AlphaFoldDB" id="A0A2T0T812"/>
<gene>
    <name evidence="1" type="ORF">CLV58_1054</name>
</gene>
<organism evidence="1 2">
    <name type="scientific">Spirosoma oryzae</name>
    <dbReference type="NCBI Taxonomy" id="1469603"/>
    <lineage>
        <taxon>Bacteria</taxon>
        <taxon>Pseudomonadati</taxon>
        <taxon>Bacteroidota</taxon>
        <taxon>Cytophagia</taxon>
        <taxon>Cytophagales</taxon>
        <taxon>Cytophagaceae</taxon>
        <taxon>Spirosoma</taxon>
    </lineage>
</organism>
<reference evidence="1 2" key="1">
    <citation type="submission" date="2018-03" db="EMBL/GenBank/DDBJ databases">
        <title>Genomic Encyclopedia of Archaeal and Bacterial Type Strains, Phase II (KMG-II): from individual species to whole genera.</title>
        <authorList>
            <person name="Goeker M."/>
        </authorList>
    </citation>
    <scope>NUCLEOTIDE SEQUENCE [LARGE SCALE GENOMIC DNA]</scope>
    <source>
        <strain evidence="1 2">DSM 28354</strain>
    </source>
</reference>
<sequence length="86" mass="9627">MRKWHPNPALPTPGTTLAVHDIAEATMLVNPKPTHNYEKKTQGKRTLPKLEVAHFHTCLAVGKSIQGDCCSMLVAVYNQLFPFISW</sequence>
<evidence type="ECO:0000313" key="2">
    <source>
        <dbReference type="Proteomes" id="UP000238375"/>
    </source>
</evidence>
<protein>
    <submittedName>
        <fullName evidence="1">Uncharacterized protein</fullName>
    </submittedName>
</protein>
<dbReference type="Proteomes" id="UP000238375">
    <property type="component" value="Unassembled WGS sequence"/>
</dbReference>
<accession>A0A2T0T812</accession>
<keyword evidence="2" id="KW-1185">Reference proteome</keyword>